<feature type="transmembrane region" description="Helical" evidence="1">
    <location>
        <begin position="44"/>
        <end position="62"/>
    </location>
</feature>
<reference evidence="2 3" key="1">
    <citation type="submission" date="2024-09" db="EMBL/GenBank/DDBJ databases">
        <title>Draft genome sequence of multifaceted antimicrobials producing Streptomyces sp. strain FH1.</title>
        <authorList>
            <person name="Hassan F."/>
            <person name="Ali H."/>
            <person name="Hassan N."/>
            <person name="Nawaz A."/>
        </authorList>
    </citation>
    <scope>NUCLEOTIDE SEQUENCE [LARGE SCALE GENOMIC DNA]</scope>
    <source>
        <strain evidence="2 3">FH1</strain>
    </source>
</reference>
<feature type="transmembrane region" description="Helical" evidence="1">
    <location>
        <begin position="168"/>
        <end position="187"/>
    </location>
</feature>
<feature type="transmembrane region" description="Helical" evidence="1">
    <location>
        <begin position="74"/>
        <end position="95"/>
    </location>
</feature>
<sequence length="198" mass="21248">MYWWFKARRAHLRLPVGLAIFTSLVWLFRELLVGVPSFTGGTEVLLMLFAPLPVCVALMLTLTSRMPEAELSGLRLVVALDTLLISTTVLLALVIGYVSGVLLDSQAAAAVGRNTALLTGLMLLAYPVIEARALMAPAAFVLLVVMEGHNAAREPRPWAVLPEAGDDLVAFVVTAVVFVAGLAAFAVDRSHRLRADEG</sequence>
<dbReference type="Proteomes" id="UP001577267">
    <property type="component" value="Unassembled WGS sequence"/>
</dbReference>
<name>A0ABV4ZQD7_9ACTN</name>
<evidence type="ECO:0000256" key="1">
    <source>
        <dbReference type="SAM" id="Phobius"/>
    </source>
</evidence>
<proteinExistence type="predicted"/>
<keyword evidence="1" id="KW-1133">Transmembrane helix</keyword>
<evidence type="ECO:0000313" key="2">
    <source>
        <dbReference type="EMBL" id="MFB4196351.1"/>
    </source>
</evidence>
<evidence type="ECO:0000313" key="3">
    <source>
        <dbReference type="Proteomes" id="UP001577267"/>
    </source>
</evidence>
<comment type="caution">
    <text evidence="2">The sequence shown here is derived from an EMBL/GenBank/DDBJ whole genome shotgun (WGS) entry which is preliminary data.</text>
</comment>
<accession>A0ABV4ZQD7</accession>
<gene>
    <name evidence="2" type="ORF">ACE11A_18590</name>
</gene>
<evidence type="ECO:0008006" key="4">
    <source>
        <dbReference type="Google" id="ProtNLM"/>
    </source>
</evidence>
<protein>
    <recommendedName>
        <fullName evidence="4">ABC transporter permease</fullName>
    </recommendedName>
</protein>
<organism evidence="2 3">
    <name type="scientific">Streptomyces carpaticus</name>
    <dbReference type="NCBI Taxonomy" id="285558"/>
    <lineage>
        <taxon>Bacteria</taxon>
        <taxon>Bacillati</taxon>
        <taxon>Actinomycetota</taxon>
        <taxon>Actinomycetes</taxon>
        <taxon>Kitasatosporales</taxon>
        <taxon>Streptomycetaceae</taxon>
        <taxon>Streptomyces</taxon>
    </lineage>
</organism>
<keyword evidence="1" id="KW-0472">Membrane</keyword>
<dbReference type="EMBL" id="JBHGBT010000017">
    <property type="protein sequence ID" value="MFB4196351.1"/>
    <property type="molecule type" value="Genomic_DNA"/>
</dbReference>
<dbReference type="RefSeq" id="WP_375064215.1">
    <property type="nucleotide sequence ID" value="NZ_JBHGBT010000017.1"/>
</dbReference>
<feature type="transmembrane region" description="Helical" evidence="1">
    <location>
        <begin position="12"/>
        <end position="32"/>
    </location>
</feature>
<keyword evidence="1" id="KW-0812">Transmembrane</keyword>
<keyword evidence="3" id="KW-1185">Reference proteome</keyword>